<evidence type="ECO:0000313" key="2">
    <source>
        <dbReference type="Proteomes" id="UP000886744"/>
    </source>
</evidence>
<organism evidence="1 2">
    <name type="scientific">Candidatus Coprenecus avistercoris</name>
    <dbReference type="NCBI Taxonomy" id="2840730"/>
    <lineage>
        <taxon>Bacteria</taxon>
        <taxon>Pseudomonadati</taxon>
        <taxon>Bacteroidota</taxon>
        <taxon>Bacteroidia</taxon>
        <taxon>Bacteroidales</taxon>
        <taxon>Rikenellaceae</taxon>
        <taxon>Rikenellaceae incertae sedis</taxon>
        <taxon>Candidatus Coprenecus</taxon>
    </lineage>
</organism>
<name>A0A9D1E2M6_9BACT</name>
<dbReference type="Proteomes" id="UP000886744">
    <property type="component" value="Unassembled WGS sequence"/>
</dbReference>
<protein>
    <submittedName>
        <fullName evidence="1">Uncharacterized protein</fullName>
    </submittedName>
</protein>
<reference evidence="1" key="1">
    <citation type="submission" date="2020-10" db="EMBL/GenBank/DDBJ databases">
        <authorList>
            <person name="Gilroy R."/>
        </authorList>
    </citation>
    <scope>NUCLEOTIDE SEQUENCE</scope>
    <source>
        <strain evidence="1">ChiHjej13B12-12457</strain>
    </source>
</reference>
<dbReference type="EMBL" id="DVHI01000106">
    <property type="protein sequence ID" value="HIR63575.1"/>
    <property type="molecule type" value="Genomic_DNA"/>
</dbReference>
<comment type="caution">
    <text evidence="1">The sequence shown here is derived from an EMBL/GenBank/DDBJ whole genome shotgun (WGS) entry which is preliminary data.</text>
</comment>
<gene>
    <name evidence="1" type="ORF">IAC94_08690</name>
</gene>
<reference evidence="1" key="2">
    <citation type="journal article" date="2021" name="PeerJ">
        <title>Extensive microbial diversity within the chicken gut microbiome revealed by metagenomics and culture.</title>
        <authorList>
            <person name="Gilroy R."/>
            <person name="Ravi A."/>
            <person name="Getino M."/>
            <person name="Pursley I."/>
            <person name="Horton D.L."/>
            <person name="Alikhan N.F."/>
            <person name="Baker D."/>
            <person name="Gharbi K."/>
            <person name="Hall N."/>
            <person name="Watson M."/>
            <person name="Adriaenssens E.M."/>
            <person name="Foster-Nyarko E."/>
            <person name="Jarju S."/>
            <person name="Secka A."/>
            <person name="Antonio M."/>
            <person name="Oren A."/>
            <person name="Chaudhuri R.R."/>
            <person name="La Ragione R."/>
            <person name="Hildebrand F."/>
            <person name="Pallen M.J."/>
        </authorList>
    </citation>
    <scope>NUCLEOTIDE SEQUENCE</scope>
    <source>
        <strain evidence="1">ChiHjej13B12-12457</strain>
    </source>
</reference>
<accession>A0A9D1E2M6</accession>
<evidence type="ECO:0000313" key="1">
    <source>
        <dbReference type="EMBL" id="HIR63575.1"/>
    </source>
</evidence>
<proteinExistence type="predicted"/>
<dbReference type="AlphaFoldDB" id="A0A9D1E2M6"/>
<sequence>MKIYPFQIRRSVRLLKRMRSNSRKMMMWKNYPLAKEVVAMLDALSERSGRHSPCDKIFLMKILLDNISKSDTPRFAISVLERQAALFKSVSEEDLKEYDDPLTVGEVEAELGKWREYIDIDGVTEEEWCRKYHRYLRFDPIERTPLWEEIYYEVEKETDEAIGRNAPRGMGFCFLYWSSKAAVLARRGIFWKSPHEMNPRVMFD</sequence>